<dbReference type="FunFam" id="3.40.50.1000:FF:000053">
    <property type="entry name" value="TIGR01457 family HAD hydrolase"/>
    <property type="match status" value="1"/>
</dbReference>
<evidence type="ECO:0000256" key="3">
    <source>
        <dbReference type="ARBA" id="ARBA00022801"/>
    </source>
</evidence>
<proteinExistence type="inferred from homology"/>
<dbReference type="GO" id="GO:0016791">
    <property type="term" value="F:phosphatase activity"/>
    <property type="evidence" value="ECO:0007669"/>
    <property type="project" value="TreeGrafter"/>
</dbReference>
<feature type="binding site" evidence="8">
    <location>
        <position position="12"/>
    </location>
    <ligand>
        <name>Mg(2+)</name>
        <dbReference type="ChEBI" id="CHEBI:18420"/>
    </ligand>
</feature>
<feature type="active site" description="Nucleophile" evidence="6">
    <location>
        <position position="10"/>
    </location>
</feature>
<accession>A0A1N7J3F1</accession>
<dbReference type="EC" id="3.1.3.-" evidence="5"/>
<comment type="similarity">
    <text evidence="1 5">Belongs to the HAD-like hydrolase superfamily. NagD family.</text>
</comment>
<name>A0A1N7J3F1_9BACI</name>
<evidence type="ECO:0000313" key="9">
    <source>
        <dbReference type="EMBL" id="SIS43834.1"/>
    </source>
</evidence>
<protein>
    <recommendedName>
        <fullName evidence="5">Acid sugar phosphatase</fullName>
        <ecNumber evidence="5">3.1.3.-</ecNumber>
    </recommendedName>
</protein>
<dbReference type="InterPro" id="IPR006357">
    <property type="entry name" value="HAD-SF_hydro_IIA"/>
</dbReference>
<dbReference type="PIRSF" id="PIRSF000915">
    <property type="entry name" value="PGP-type_phosphatase"/>
    <property type="match status" value="1"/>
</dbReference>
<dbReference type="Pfam" id="PF13242">
    <property type="entry name" value="Hydrolase_like"/>
    <property type="match status" value="1"/>
</dbReference>
<dbReference type="SFLD" id="SFLDG01139">
    <property type="entry name" value="C2.A:_Pyridoxal_Phosphate_Phos"/>
    <property type="match status" value="1"/>
</dbReference>
<evidence type="ECO:0000256" key="8">
    <source>
        <dbReference type="PIRSR" id="PIRSR000915-3"/>
    </source>
</evidence>
<keyword evidence="4 5" id="KW-0460">Magnesium</keyword>
<evidence type="ECO:0000313" key="10">
    <source>
        <dbReference type="Proteomes" id="UP000187608"/>
    </source>
</evidence>
<dbReference type="CDD" id="cd07530">
    <property type="entry name" value="HAD_Pase_UmpH-like"/>
    <property type="match status" value="1"/>
</dbReference>
<dbReference type="Proteomes" id="UP000187608">
    <property type="component" value="Unassembled WGS sequence"/>
</dbReference>
<dbReference type="SFLD" id="SFLDS00003">
    <property type="entry name" value="Haloacid_Dehalogenase"/>
    <property type="match status" value="1"/>
</dbReference>
<evidence type="ECO:0000256" key="1">
    <source>
        <dbReference type="ARBA" id="ARBA00006696"/>
    </source>
</evidence>
<dbReference type="InterPro" id="IPR006354">
    <property type="entry name" value="HAD-SF_hydro_IIA_hyp1"/>
</dbReference>
<comment type="function">
    <text evidence="5">Catalyzes the dephosphorylation of 2-6 carbon acid sugars in vitro.</text>
</comment>
<dbReference type="InterPro" id="IPR023214">
    <property type="entry name" value="HAD_sf"/>
</dbReference>
<reference evidence="10" key="1">
    <citation type="submission" date="2017-01" db="EMBL/GenBank/DDBJ databases">
        <authorList>
            <person name="Varghese N."/>
            <person name="Submissions S."/>
        </authorList>
    </citation>
    <scope>NUCLEOTIDE SEQUENCE [LARGE SCALE GENOMIC DNA]</scope>
    <source>
        <strain evidence="10">DSM 23127</strain>
    </source>
</reference>
<dbReference type="AlphaFoldDB" id="A0A1N7J3F1"/>
<dbReference type="EMBL" id="FTOC01000003">
    <property type="protein sequence ID" value="SIS43834.1"/>
    <property type="molecule type" value="Genomic_DNA"/>
</dbReference>
<dbReference type="RefSeq" id="WP_076557945.1">
    <property type="nucleotide sequence ID" value="NZ_FTOC01000003.1"/>
</dbReference>
<feature type="binding site" evidence="7">
    <location>
        <position position="181"/>
    </location>
    <ligand>
        <name>substrate</name>
    </ligand>
</feature>
<dbReference type="GO" id="GO:0046872">
    <property type="term" value="F:metal ion binding"/>
    <property type="evidence" value="ECO:0007669"/>
    <property type="project" value="UniProtKB-KW"/>
</dbReference>
<dbReference type="InterPro" id="IPR036412">
    <property type="entry name" value="HAD-like_sf"/>
</dbReference>
<comment type="cofactor">
    <cofactor evidence="8">
        <name>Mg(2+)</name>
        <dbReference type="ChEBI" id="CHEBI:18420"/>
    </cofactor>
    <text evidence="8">Divalent metal ions. Mg(2+) is the most effective.</text>
</comment>
<dbReference type="Gene3D" id="3.40.50.1000">
    <property type="entry name" value="HAD superfamily/HAD-like"/>
    <property type="match status" value="2"/>
</dbReference>
<organism evidence="9 10">
    <name type="scientific">Salimicrobium flavidum</name>
    <dbReference type="NCBI Taxonomy" id="570947"/>
    <lineage>
        <taxon>Bacteria</taxon>
        <taxon>Bacillati</taxon>
        <taxon>Bacillota</taxon>
        <taxon>Bacilli</taxon>
        <taxon>Bacillales</taxon>
        <taxon>Bacillaceae</taxon>
        <taxon>Salimicrobium</taxon>
    </lineage>
</organism>
<gene>
    <name evidence="9" type="ORF">SAMN05421687_103295</name>
</gene>
<feature type="active site" description="Proton donor" evidence="6">
    <location>
        <position position="12"/>
    </location>
</feature>
<evidence type="ECO:0000256" key="7">
    <source>
        <dbReference type="PIRSR" id="PIRSR000915-2"/>
    </source>
</evidence>
<dbReference type="STRING" id="570947.SAMN05421687_103295"/>
<evidence type="ECO:0000256" key="5">
    <source>
        <dbReference type="PIRNR" id="PIRNR000915"/>
    </source>
</evidence>
<dbReference type="NCBIfam" id="TIGR01457">
    <property type="entry name" value="HAD-SF-IIA-hyp2"/>
    <property type="match status" value="1"/>
</dbReference>
<evidence type="ECO:0000256" key="4">
    <source>
        <dbReference type="ARBA" id="ARBA00022842"/>
    </source>
</evidence>
<dbReference type="NCBIfam" id="TIGR01460">
    <property type="entry name" value="HAD-SF-IIA"/>
    <property type="match status" value="1"/>
</dbReference>
<keyword evidence="3" id="KW-0378">Hydrolase</keyword>
<keyword evidence="10" id="KW-1185">Reference proteome</keyword>
<dbReference type="GO" id="GO:0005737">
    <property type="term" value="C:cytoplasm"/>
    <property type="evidence" value="ECO:0007669"/>
    <property type="project" value="TreeGrafter"/>
</dbReference>
<dbReference type="Pfam" id="PF13344">
    <property type="entry name" value="Hydrolase_6"/>
    <property type="match status" value="1"/>
</dbReference>
<keyword evidence="2 5" id="KW-0479">Metal-binding</keyword>
<evidence type="ECO:0000256" key="2">
    <source>
        <dbReference type="ARBA" id="ARBA00022723"/>
    </source>
</evidence>
<dbReference type="OrthoDB" id="9810449at2"/>
<evidence type="ECO:0000256" key="6">
    <source>
        <dbReference type="PIRSR" id="PIRSR000915-1"/>
    </source>
</evidence>
<feature type="binding site" evidence="8">
    <location>
        <position position="206"/>
    </location>
    <ligand>
        <name>Mg(2+)</name>
        <dbReference type="ChEBI" id="CHEBI:18420"/>
    </ligand>
</feature>
<dbReference type="SUPFAM" id="SSF56784">
    <property type="entry name" value="HAD-like"/>
    <property type="match status" value="1"/>
</dbReference>
<dbReference type="PANTHER" id="PTHR19288">
    <property type="entry name" value="4-NITROPHENYLPHOSPHATASE-RELATED"/>
    <property type="match status" value="1"/>
</dbReference>
<feature type="binding site" evidence="8">
    <location>
        <position position="10"/>
    </location>
    <ligand>
        <name>Mg(2+)</name>
        <dbReference type="ChEBI" id="CHEBI:18420"/>
    </ligand>
</feature>
<sequence length="257" mass="27789">MKNYKGMLLDLDGTMYRGQQVIEEAPGFVEVCKQEGIPYLFLTNNSSRMPSQVAEKLNGMGISARSDQVYTSSMAAAAYISQNYGNPSVYMIGEEGLEAALESSGATFTEKGADIVVVGIDRELSYEKLKLAVLNIQNGATFISTNEDKAIPTEEGLLPGNGSITEMIALTTGVRPLYLGKPQAFIIDQALAVLGTAKEEALLVGDNYYTDILAGIRAGVDTLMVETGATSFNDLNDVRVQPTYKVKTLDEWNSLSR</sequence>
<dbReference type="PANTHER" id="PTHR19288:SF46">
    <property type="entry name" value="HALOACID DEHALOGENASE-LIKE HYDROLASE DOMAIN-CONTAINING PROTEIN 2"/>
    <property type="match status" value="1"/>
</dbReference>